<keyword evidence="1" id="KW-0732">Signal</keyword>
<protein>
    <recommendedName>
        <fullName evidence="4">RxLR effector protein</fullName>
    </recommendedName>
</protein>
<sequence>MKLCTLAGLFLAFVCGVAASTQDVGTNLQNGIQVADNLIADVKGLVADVQLLKSSNSTNKVQQVLAIKDRLQTAVAHGLESVADGKKIIADVQALLKDGGKPEDADGIVAAVNSLTSRWLPASPVAPNATSAIHDDAQTIA</sequence>
<dbReference type="VEuPathDB" id="FungiDB:SPRG_21530"/>
<dbReference type="AlphaFoldDB" id="A0A067BYX7"/>
<accession>A0A067BYX7</accession>
<feature type="chain" id="PRO_5001633919" description="RxLR effector protein" evidence="1">
    <location>
        <begin position="20"/>
        <end position="141"/>
    </location>
</feature>
<evidence type="ECO:0008006" key="4">
    <source>
        <dbReference type="Google" id="ProtNLM"/>
    </source>
</evidence>
<organism evidence="2 3">
    <name type="scientific">Saprolegnia parasitica (strain CBS 223.65)</name>
    <dbReference type="NCBI Taxonomy" id="695850"/>
    <lineage>
        <taxon>Eukaryota</taxon>
        <taxon>Sar</taxon>
        <taxon>Stramenopiles</taxon>
        <taxon>Oomycota</taxon>
        <taxon>Saprolegniomycetes</taxon>
        <taxon>Saprolegniales</taxon>
        <taxon>Saprolegniaceae</taxon>
        <taxon>Saprolegnia</taxon>
    </lineage>
</organism>
<keyword evidence="3" id="KW-1185">Reference proteome</keyword>
<dbReference type="KEGG" id="spar:SPRG_21530"/>
<evidence type="ECO:0000313" key="2">
    <source>
        <dbReference type="EMBL" id="KDO19531.1"/>
    </source>
</evidence>
<feature type="non-terminal residue" evidence="2">
    <location>
        <position position="141"/>
    </location>
</feature>
<proteinExistence type="predicted"/>
<feature type="signal peptide" evidence="1">
    <location>
        <begin position="1"/>
        <end position="19"/>
    </location>
</feature>
<reference evidence="2 3" key="1">
    <citation type="journal article" date="2013" name="PLoS Genet.">
        <title>Distinctive expansion of potential virulence genes in the genome of the oomycete fish pathogen Saprolegnia parasitica.</title>
        <authorList>
            <person name="Jiang R.H."/>
            <person name="de Bruijn I."/>
            <person name="Haas B.J."/>
            <person name="Belmonte R."/>
            <person name="Lobach L."/>
            <person name="Christie J."/>
            <person name="van den Ackerveken G."/>
            <person name="Bottin A."/>
            <person name="Bulone V."/>
            <person name="Diaz-Moreno S.M."/>
            <person name="Dumas B."/>
            <person name="Fan L."/>
            <person name="Gaulin E."/>
            <person name="Govers F."/>
            <person name="Grenville-Briggs L.J."/>
            <person name="Horner N.R."/>
            <person name="Levin J.Z."/>
            <person name="Mammella M."/>
            <person name="Meijer H.J."/>
            <person name="Morris P."/>
            <person name="Nusbaum C."/>
            <person name="Oome S."/>
            <person name="Phillips A.J."/>
            <person name="van Rooyen D."/>
            <person name="Rzeszutek E."/>
            <person name="Saraiva M."/>
            <person name="Secombes C.J."/>
            <person name="Seidl M.F."/>
            <person name="Snel B."/>
            <person name="Stassen J.H."/>
            <person name="Sykes S."/>
            <person name="Tripathy S."/>
            <person name="van den Berg H."/>
            <person name="Vega-Arreguin J.C."/>
            <person name="Wawra S."/>
            <person name="Young S.K."/>
            <person name="Zeng Q."/>
            <person name="Dieguez-Uribeondo J."/>
            <person name="Russ C."/>
            <person name="Tyler B.M."/>
            <person name="van West P."/>
        </authorList>
    </citation>
    <scope>NUCLEOTIDE SEQUENCE [LARGE SCALE GENOMIC DNA]</scope>
    <source>
        <strain evidence="2 3">CBS 223.65</strain>
    </source>
</reference>
<dbReference type="OrthoDB" id="67628at2759"/>
<dbReference type="EMBL" id="KK583346">
    <property type="protein sequence ID" value="KDO19531.1"/>
    <property type="molecule type" value="Genomic_DNA"/>
</dbReference>
<gene>
    <name evidence="2" type="ORF">SPRG_21530</name>
</gene>
<evidence type="ECO:0000256" key="1">
    <source>
        <dbReference type="SAM" id="SignalP"/>
    </source>
</evidence>
<name>A0A067BYX7_SAPPC</name>
<dbReference type="RefSeq" id="XP_012209758.1">
    <property type="nucleotide sequence ID" value="XM_012354368.1"/>
</dbReference>
<evidence type="ECO:0000313" key="3">
    <source>
        <dbReference type="Proteomes" id="UP000030745"/>
    </source>
</evidence>
<dbReference type="Proteomes" id="UP000030745">
    <property type="component" value="Unassembled WGS sequence"/>
</dbReference>
<dbReference type="GeneID" id="24142219"/>